<organism evidence="1 2">
    <name type="scientific">Frondihabitans peucedani</name>
    <dbReference type="NCBI Taxonomy" id="598626"/>
    <lineage>
        <taxon>Bacteria</taxon>
        <taxon>Bacillati</taxon>
        <taxon>Actinomycetota</taxon>
        <taxon>Actinomycetes</taxon>
        <taxon>Micrococcales</taxon>
        <taxon>Microbacteriaceae</taxon>
        <taxon>Frondihabitans</taxon>
    </lineage>
</organism>
<reference evidence="2" key="1">
    <citation type="journal article" date="2019" name="Int. J. Syst. Evol. Microbiol.">
        <title>The Global Catalogue of Microorganisms (GCM) 10K type strain sequencing project: providing services to taxonomists for standard genome sequencing and annotation.</title>
        <authorList>
            <consortium name="The Broad Institute Genomics Platform"/>
            <consortium name="The Broad Institute Genome Sequencing Center for Infectious Disease"/>
            <person name="Wu L."/>
            <person name="Ma J."/>
        </authorList>
    </citation>
    <scope>NUCLEOTIDE SEQUENCE [LARGE SCALE GENOMIC DNA]</scope>
    <source>
        <strain evidence="2">JCM 17442</strain>
    </source>
</reference>
<evidence type="ECO:0000313" key="2">
    <source>
        <dbReference type="Proteomes" id="UP001501594"/>
    </source>
</evidence>
<sequence length="71" mass="8108">MTSGKDLRVERMLGARLSAERSIGGMHREMLREAALLRLQVLHVVHQVNIQEITNQEAEEIFRKIDLQANG</sequence>
<dbReference type="Proteomes" id="UP001501594">
    <property type="component" value="Unassembled WGS sequence"/>
</dbReference>
<gene>
    <name evidence="1" type="ORF">GCM10022256_29760</name>
</gene>
<evidence type="ECO:0008006" key="3">
    <source>
        <dbReference type="Google" id="ProtNLM"/>
    </source>
</evidence>
<dbReference type="EMBL" id="BAABAU010000004">
    <property type="protein sequence ID" value="GAA4267364.1"/>
    <property type="molecule type" value="Genomic_DNA"/>
</dbReference>
<protein>
    <recommendedName>
        <fullName evidence="3">EF-hand domain-containing protein</fullName>
    </recommendedName>
</protein>
<name>A0ABP8E587_9MICO</name>
<accession>A0ABP8E587</accession>
<proteinExistence type="predicted"/>
<comment type="caution">
    <text evidence="1">The sequence shown here is derived from an EMBL/GenBank/DDBJ whole genome shotgun (WGS) entry which is preliminary data.</text>
</comment>
<dbReference type="RefSeq" id="WP_344797600.1">
    <property type="nucleotide sequence ID" value="NZ_BAABAU010000004.1"/>
</dbReference>
<evidence type="ECO:0000313" key="1">
    <source>
        <dbReference type="EMBL" id="GAA4267364.1"/>
    </source>
</evidence>
<keyword evidence="2" id="KW-1185">Reference proteome</keyword>